<comment type="similarity">
    <text evidence="1">Belongs to the NAD(P)-dependent epimerase/dehydratase family.</text>
</comment>
<feature type="domain" description="NAD-dependent epimerase/dehydratase" evidence="2">
    <location>
        <begin position="28"/>
        <end position="253"/>
    </location>
</feature>
<evidence type="ECO:0000259" key="2">
    <source>
        <dbReference type="Pfam" id="PF01370"/>
    </source>
</evidence>
<comment type="caution">
    <text evidence="3">The sequence shown here is derived from an EMBL/GenBank/DDBJ whole genome shotgun (WGS) entry which is preliminary data.</text>
</comment>
<dbReference type="Proteomes" id="UP000298125">
    <property type="component" value="Unassembled WGS sequence"/>
</dbReference>
<dbReference type="SUPFAM" id="SSF51735">
    <property type="entry name" value="NAD(P)-binding Rossmann-fold domains"/>
    <property type="match status" value="1"/>
</dbReference>
<dbReference type="PANTHER" id="PTHR43000">
    <property type="entry name" value="DTDP-D-GLUCOSE 4,6-DEHYDRATASE-RELATED"/>
    <property type="match status" value="1"/>
</dbReference>
<evidence type="ECO:0000313" key="3">
    <source>
        <dbReference type="EMBL" id="TGL45812.1"/>
    </source>
</evidence>
<dbReference type="EMBL" id="RQGA01000001">
    <property type="protein sequence ID" value="TGL45812.1"/>
    <property type="molecule type" value="Genomic_DNA"/>
</dbReference>
<dbReference type="AlphaFoldDB" id="A0A4V6QLZ2"/>
<dbReference type="Pfam" id="PF01370">
    <property type="entry name" value="Epimerase"/>
    <property type="match status" value="1"/>
</dbReference>
<evidence type="ECO:0000313" key="4">
    <source>
        <dbReference type="Proteomes" id="UP000298125"/>
    </source>
</evidence>
<gene>
    <name evidence="3" type="ORF">EHQ49_00030</name>
</gene>
<evidence type="ECO:0000256" key="1">
    <source>
        <dbReference type="ARBA" id="ARBA00007637"/>
    </source>
</evidence>
<name>A0A4V6QLZ2_9LEPT</name>
<reference evidence="3" key="1">
    <citation type="journal article" date="2019" name="PLoS Negl. Trop. Dis.">
        <title>Revisiting the worldwide diversity of Leptospira species in the environment.</title>
        <authorList>
            <person name="Vincent A.T."/>
            <person name="Schiettekatte O."/>
            <person name="Bourhy P."/>
            <person name="Veyrier F.J."/>
            <person name="Picardeau M."/>
        </authorList>
    </citation>
    <scope>NUCLEOTIDE SEQUENCE [LARGE SCALE GENOMIC DNA]</scope>
    <source>
        <strain evidence="3">201702692</strain>
    </source>
</reference>
<dbReference type="InterPro" id="IPR001509">
    <property type="entry name" value="Epimerase_deHydtase"/>
</dbReference>
<dbReference type="Gene3D" id="3.40.50.720">
    <property type="entry name" value="NAD(P)-binding Rossmann-like Domain"/>
    <property type="match status" value="1"/>
</dbReference>
<proteinExistence type="inferred from homology"/>
<sequence>MYGYEKRQRSFRKIIPRWKGSLDNPKLLVFGGTGFIGSHIVTEGVKRGLHVTCVSHKKKIQTNEHLSSILADLNSTESIKSILSKESFEYIIHAGGYIDHTHYKNGGEKVIQQHLNSLYSIVSNLDRTKLKRFIFLGSSDEYGNAKAPQMESIREKPISPYSFAKTAGSHFLQMLHKSENFPATIARLFLTYGPGQDDNRFLPMIIKGCLKDEEFPTSYGEQLRDFCYIQDTVDGIFSMLDSDEAVGEIFNLASGRKISIRSMIDKIVQLVGKGKPIYGQVPYRVGENMELYADITKAKEILNWEPKVSLDEGLKETIQFYKNA</sequence>
<dbReference type="InterPro" id="IPR036291">
    <property type="entry name" value="NAD(P)-bd_dom_sf"/>
</dbReference>
<protein>
    <submittedName>
        <fullName evidence="3">NAD-dependent epimerase/dehydratase family protein</fullName>
    </submittedName>
</protein>
<accession>A0A4V6QLZ2</accession>
<dbReference type="OrthoDB" id="244102at2"/>
<organism evidence="3 4">
    <name type="scientific">Leptospira perdikensis</name>
    <dbReference type="NCBI Taxonomy" id="2484948"/>
    <lineage>
        <taxon>Bacteria</taxon>
        <taxon>Pseudomonadati</taxon>
        <taxon>Spirochaetota</taxon>
        <taxon>Spirochaetia</taxon>
        <taxon>Leptospirales</taxon>
        <taxon>Leptospiraceae</taxon>
        <taxon>Leptospira</taxon>
    </lineage>
</organism>
<keyword evidence="4" id="KW-1185">Reference proteome</keyword>